<evidence type="ECO:0000313" key="2">
    <source>
        <dbReference type="EMBL" id="GAA4804454.1"/>
    </source>
</evidence>
<reference evidence="3" key="1">
    <citation type="journal article" date="2019" name="Int. J. Syst. Evol. Microbiol.">
        <title>The Global Catalogue of Microorganisms (GCM) 10K type strain sequencing project: providing services to taxonomists for standard genome sequencing and annotation.</title>
        <authorList>
            <consortium name="The Broad Institute Genomics Platform"/>
            <consortium name="The Broad Institute Genome Sequencing Center for Infectious Disease"/>
            <person name="Wu L."/>
            <person name="Ma J."/>
        </authorList>
    </citation>
    <scope>NUCLEOTIDE SEQUENCE [LARGE SCALE GENOMIC DNA]</scope>
    <source>
        <strain evidence="3">JCM 18542</strain>
    </source>
</reference>
<organism evidence="2 3">
    <name type="scientific">Tomitella cavernea</name>
    <dbReference type="NCBI Taxonomy" id="1387982"/>
    <lineage>
        <taxon>Bacteria</taxon>
        <taxon>Bacillati</taxon>
        <taxon>Actinomycetota</taxon>
        <taxon>Actinomycetes</taxon>
        <taxon>Mycobacteriales</taxon>
        <taxon>Tomitella</taxon>
    </lineage>
</organism>
<dbReference type="SMART" id="SM00530">
    <property type="entry name" value="HTH_XRE"/>
    <property type="match status" value="1"/>
</dbReference>
<accession>A0ABP9C5Q0</accession>
<comment type="caution">
    <text evidence="2">The sequence shown here is derived from an EMBL/GenBank/DDBJ whole genome shotgun (WGS) entry which is preliminary data.</text>
</comment>
<gene>
    <name evidence="2" type="ORF">GCM10023353_03710</name>
</gene>
<dbReference type="Proteomes" id="UP001500839">
    <property type="component" value="Unassembled WGS sequence"/>
</dbReference>
<dbReference type="Pfam" id="PF01381">
    <property type="entry name" value="HTH_3"/>
    <property type="match status" value="1"/>
</dbReference>
<evidence type="ECO:0000259" key="1">
    <source>
        <dbReference type="PROSITE" id="PS50943"/>
    </source>
</evidence>
<feature type="domain" description="HTH cro/C1-type" evidence="1">
    <location>
        <begin position="33"/>
        <end position="79"/>
    </location>
</feature>
<dbReference type="EMBL" id="BAABKQ010000001">
    <property type="protein sequence ID" value="GAA4804454.1"/>
    <property type="molecule type" value="Genomic_DNA"/>
</dbReference>
<keyword evidence="3" id="KW-1185">Reference proteome</keyword>
<evidence type="ECO:0000313" key="3">
    <source>
        <dbReference type="Proteomes" id="UP001500839"/>
    </source>
</evidence>
<dbReference type="Gene3D" id="1.10.260.40">
    <property type="entry name" value="lambda repressor-like DNA-binding domains"/>
    <property type="match status" value="1"/>
</dbReference>
<dbReference type="InterPro" id="IPR010982">
    <property type="entry name" value="Lambda_DNA-bd_dom_sf"/>
</dbReference>
<dbReference type="PROSITE" id="PS50943">
    <property type="entry name" value="HTH_CROC1"/>
    <property type="match status" value="1"/>
</dbReference>
<proteinExistence type="predicted"/>
<dbReference type="InterPro" id="IPR001387">
    <property type="entry name" value="Cro/C1-type_HTH"/>
</dbReference>
<protein>
    <recommendedName>
        <fullName evidence="1">HTH cro/C1-type domain-containing protein</fullName>
    </recommendedName>
</protein>
<name>A0ABP9C5Q0_9ACTN</name>
<dbReference type="CDD" id="cd00093">
    <property type="entry name" value="HTH_XRE"/>
    <property type="match status" value="1"/>
</dbReference>
<sequence length="84" mass="8970">MAGPRVSRPCRSAAVPEMRRIGEEFAARRRIVGLTQQTLADLAGVSRSGVQSIEYGLGTVKFATVVEVAQVLGLTMLPAGTTRR</sequence>
<dbReference type="SUPFAM" id="SSF47413">
    <property type="entry name" value="lambda repressor-like DNA-binding domains"/>
    <property type="match status" value="1"/>
</dbReference>